<dbReference type="Pfam" id="PF02536">
    <property type="entry name" value="mTERF"/>
    <property type="match status" value="2"/>
</dbReference>
<dbReference type="Proteomes" id="UP001154282">
    <property type="component" value="Unassembled WGS sequence"/>
</dbReference>
<keyword evidence="3" id="KW-0809">Transit peptide</keyword>
<dbReference type="EMBL" id="CAMGYJ010000004">
    <property type="protein sequence ID" value="CAI0402863.1"/>
    <property type="molecule type" value="Genomic_DNA"/>
</dbReference>
<keyword evidence="5" id="KW-1185">Reference proteome</keyword>
<dbReference type="GO" id="GO:0003676">
    <property type="term" value="F:nucleic acid binding"/>
    <property type="evidence" value="ECO:0007669"/>
    <property type="project" value="InterPro"/>
</dbReference>
<accession>A0AAV0IYY1</accession>
<keyword evidence="2" id="KW-0806">Transcription termination</keyword>
<dbReference type="PANTHER" id="PTHR13068:SF153">
    <property type="entry name" value="TRANSCRIPTION TERMINATION FACTOR MTEF18, MITOCHONDRIAL-LIKE"/>
    <property type="match status" value="1"/>
</dbReference>
<dbReference type="GO" id="GO:0006353">
    <property type="term" value="P:DNA-templated transcription termination"/>
    <property type="evidence" value="ECO:0007669"/>
    <property type="project" value="UniProtKB-KW"/>
</dbReference>
<comment type="similarity">
    <text evidence="1">Belongs to the mTERF family.</text>
</comment>
<keyword evidence="2" id="KW-0804">Transcription</keyword>
<evidence type="ECO:0000256" key="1">
    <source>
        <dbReference type="ARBA" id="ARBA00007692"/>
    </source>
</evidence>
<proteinExistence type="inferred from homology"/>
<reference evidence="4" key="1">
    <citation type="submission" date="2022-08" db="EMBL/GenBank/DDBJ databases">
        <authorList>
            <person name="Gutierrez-Valencia J."/>
        </authorList>
    </citation>
    <scope>NUCLEOTIDE SEQUENCE</scope>
</reference>
<dbReference type="AlphaFoldDB" id="A0AAV0IYY1"/>
<evidence type="ECO:0000313" key="5">
    <source>
        <dbReference type="Proteomes" id="UP001154282"/>
    </source>
</evidence>
<dbReference type="InterPro" id="IPR003690">
    <property type="entry name" value="MTERF"/>
</dbReference>
<evidence type="ECO:0000256" key="3">
    <source>
        <dbReference type="ARBA" id="ARBA00022946"/>
    </source>
</evidence>
<dbReference type="PANTHER" id="PTHR13068">
    <property type="entry name" value="CGI-12 PROTEIN-RELATED"/>
    <property type="match status" value="1"/>
</dbReference>
<dbReference type="SMART" id="SM00733">
    <property type="entry name" value="Mterf"/>
    <property type="match status" value="3"/>
</dbReference>
<dbReference type="Gene3D" id="1.25.70.10">
    <property type="entry name" value="Transcription termination factor 3, mitochondrial"/>
    <property type="match status" value="2"/>
</dbReference>
<keyword evidence="2" id="KW-0805">Transcription regulation</keyword>
<evidence type="ECO:0000313" key="4">
    <source>
        <dbReference type="EMBL" id="CAI0402863.1"/>
    </source>
</evidence>
<gene>
    <name evidence="4" type="ORF">LITE_LOCUS11799</name>
</gene>
<organism evidence="4 5">
    <name type="scientific">Linum tenue</name>
    <dbReference type="NCBI Taxonomy" id="586396"/>
    <lineage>
        <taxon>Eukaryota</taxon>
        <taxon>Viridiplantae</taxon>
        <taxon>Streptophyta</taxon>
        <taxon>Embryophyta</taxon>
        <taxon>Tracheophyta</taxon>
        <taxon>Spermatophyta</taxon>
        <taxon>Magnoliopsida</taxon>
        <taxon>eudicotyledons</taxon>
        <taxon>Gunneridae</taxon>
        <taxon>Pentapetalae</taxon>
        <taxon>rosids</taxon>
        <taxon>fabids</taxon>
        <taxon>Malpighiales</taxon>
        <taxon>Linaceae</taxon>
        <taxon>Linum</taxon>
    </lineage>
</organism>
<name>A0AAV0IYY1_9ROSI</name>
<sequence>MVSWDNPGASVGASVTYGQISGANRREARRKGQAALLEYLHSTRSLQFMDADDISRNSPHFLEKILAKIDYSEKDIGRSITRFLRYHPINEFEPFFESLGLEPNVYSCILPEDMMFLSDDDLLMENYHVLCEYVIPRNKMGKILIEVPEVFRYEHGVLASKFKACEGAGINRSFIAKVIVSSPQFLTGNAIVDFVSLLQVLGKGGISLSWVEEHLPEKMCCPWSQVLSLVNLFVKIGYSEQQLCCLIIQHPDFLFEGDKTLSVIGFLSKFGTPMNQACSVFFECQVMEVGNFLSNLRQCFVFFTEIDMEPLEIGKIVHSQPLLLSSCALKKTSTLLSRLKCGKVTLCEVILNDPFQIKNWVIGSKCTPLGPSDKQSSKLLKKKFLLDLGFTDNSEKMEKTLKLIRGKGSELQDRFDCIVRAGLSKHDVCAMIKACPHILNQSKEVINMKIHFVVNELGYPISVLLMYPKFLVRTAQVIKLRLSMYDWLREQGLVARTLSFSTVLNSSEKLFARQYVTIHPRGPEFWKELKTKIYSS</sequence>
<evidence type="ECO:0000256" key="2">
    <source>
        <dbReference type="ARBA" id="ARBA00022472"/>
    </source>
</evidence>
<dbReference type="InterPro" id="IPR038538">
    <property type="entry name" value="MTERF_sf"/>
</dbReference>
<comment type="caution">
    <text evidence="4">The sequence shown here is derived from an EMBL/GenBank/DDBJ whole genome shotgun (WGS) entry which is preliminary data.</text>
</comment>
<protein>
    <submittedName>
        <fullName evidence="4">Uncharacterized protein</fullName>
    </submittedName>
</protein>